<name>A0A0C1JTK4_9BACT</name>
<organism evidence="1 2">
    <name type="scientific">Candidatus Protochlamydia amoebophila</name>
    <dbReference type="NCBI Taxonomy" id="362787"/>
    <lineage>
        <taxon>Bacteria</taxon>
        <taxon>Pseudomonadati</taxon>
        <taxon>Chlamydiota</taxon>
        <taxon>Chlamydiia</taxon>
        <taxon>Parachlamydiales</taxon>
        <taxon>Parachlamydiaceae</taxon>
        <taxon>Candidatus Protochlamydia</taxon>
    </lineage>
</organism>
<dbReference type="EMBL" id="JSAN01000009">
    <property type="protein sequence ID" value="KIC74440.1"/>
    <property type="molecule type" value="Genomic_DNA"/>
</dbReference>
<reference evidence="1 2" key="1">
    <citation type="journal article" date="2014" name="Mol. Biol. Evol.">
        <title>Massive expansion of Ubiquitination-related gene families within the Chlamydiae.</title>
        <authorList>
            <person name="Domman D."/>
            <person name="Collingro A."/>
            <person name="Lagkouvardos I."/>
            <person name="Gehre L."/>
            <person name="Weinmaier T."/>
            <person name="Rattei T."/>
            <person name="Subtil A."/>
            <person name="Horn M."/>
        </authorList>
    </citation>
    <scope>NUCLEOTIDE SEQUENCE [LARGE SCALE GENOMIC DNA]</scope>
    <source>
        <strain evidence="1 2">EI2</strain>
    </source>
</reference>
<evidence type="ECO:0000313" key="1">
    <source>
        <dbReference type="EMBL" id="KIC74440.1"/>
    </source>
</evidence>
<protein>
    <submittedName>
        <fullName evidence="1">Uncharacterized protein</fullName>
    </submittedName>
</protein>
<evidence type="ECO:0000313" key="2">
    <source>
        <dbReference type="Proteomes" id="UP000031465"/>
    </source>
</evidence>
<sequence length="53" mass="6487">MKKGLFSVRRFCFPEQKLRKEAKMNEIEMIKLFCLVDDFSNQFHQMCSHKQME</sequence>
<dbReference type="Proteomes" id="UP000031465">
    <property type="component" value="Unassembled WGS sequence"/>
</dbReference>
<proteinExistence type="predicted"/>
<dbReference type="AlphaFoldDB" id="A0A0C1JTK4"/>
<accession>A0A0C1JTK4</accession>
<comment type="caution">
    <text evidence="1">The sequence shown here is derived from an EMBL/GenBank/DDBJ whole genome shotgun (WGS) entry which is preliminary data.</text>
</comment>
<gene>
    <name evidence="1" type="ORF">DB44_AI00010</name>
</gene>